<feature type="region of interest" description="Disordered" evidence="1">
    <location>
        <begin position="703"/>
        <end position="722"/>
    </location>
</feature>
<dbReference type="Pfam" id="PF00078">
    <property type="entry name" value="RVT_1"/>
    <property type="match status" value="1"/>
</dbReference>
<evidence type="ECO:0000259" key="2">
    <source>
        <dbReference type="PROSITE" id="PS50878"/>
    </source>
</evidence>
<feature type="compositionally biased region" description="Basic and acidic residues" evidence="1">
    <location>
        <begin position="585"/>
        <end position="612"/>
    </location>
</feature>
<keyword evidence="3" id="KW-0548">Nucleotidyltransferase</keyword>
<feature type="region of interest" description="Disordered" evidence="1">
    <location>
        <begin position="635"/>
        <end position="673"/>
    </location>
</feature>
<dbReference type="PANTHER" id="PTHR33116:SF79">
    <property type="entry name" value="REVERSE TRANSCRIPTASE DOMAIN, ZINC FINGER, CCHC-TYPE-RELATED"/>
    <property type="match status" value="1"/>
</dbReference>
<dbReference type="AlphaFoldDB" id="A0A6L2KZ82"/>
<comment type="caution">
    <text evidence="3">The sequence shown here is derived from an EMBL/GenBank/DDBJ whole genome shotgun (WGS) entry which is preliminary data.</text>
</comment>
<dbReference type="SUPFAM" id="SSF56672">
    <property type="entry name" value="DNA/RNA polymerases"/>
    <property type="match status" value="1"/>
</dbReference>
<feature type="region of interest" description="Disordered" evidence="1">
    <location>
        <begin position="581"/>
        <end position="612"/>
    </location>
</feature>
<organism evidence="3">
    <name type="scientific">Tanacetum cinerariifolium</name>
    <name type="common">Dalmatian daisy</name>
    <name type="synonym">Chrysanthemum cinerariifolium</name>
    <dbReference type="NCBI Taxonomy" id="118510"/>
    <lineage>
        <taxon>Eukaryota</taxon>
        <taxon>Viridiplantae</taxon>
        <taxon>Streptophyta</taxon>
        <taxon>Embryophyta</taxon>
        <taxon>Tracheophyta</taxon>
        <taxon>Spermatophyta</taxon>
        <taxon>Magnoliopsida</taxon>
        <taxon>eudicotyledons</taxon>
        <taxon>Gunneridae</taxon>
        <taxon>Pentapetalae</taxon>
        <taxon>asterids</taxon>
        <taxon>campanulids</taxon>
        <taxon>Asterales</taxon>
        <taxon>Asteraceae</taxon>
        <taxon>Asteroideae</taxon>
        <taxon>Anthemideae</taxon>
        <taxon>Anthemidinae</taxon>
        <taxon>Tanacetum</taxon>
    </lineage>
</organism>
<dbReference type="InterPro" id="IPR026960">
    <property type="entry name" value="RVT-Znf"/>
</dbReference>
<keyword evidence="3" id="KW-0695">RNA-directed DNA polymerase</keyword>
<name>A0A6L2KZ82_TANCI</name>
<accession>A0A6L2KZ82</accession>
<dbReference type="EMBL" id="BKCJ010003244">
    <property type="protein sequence ID" value="GEU53887.1"/>
    <property type="molecule type" value="Genomic_DNA"/>
</dbReference>
<dbReference type="PROSITE" id="PS50878">
    <property type="entry name" value="RT_POL"/>
    <property type="match status" value="1"/>
</dbReference>
<reference evidence="3" key="1">
    <citation type="journal article" date="2019" name="Sci. Rep.">
        <title>Draft genome of Tanacetum cinerariifolium, the natural source of mosquito coil.</title>
        <authorList>
            <person name="Yamashiro T."/>
            <person name="Shiraishi A."/>
            <person name="Satake H."/>
            <person name="Nakayama K."/>
        </authorList>
    </citation>
    <scope>NUCLEOTIDE SEQUENCE</scope>
</reference>
<gene>
    <name evidence="3" type="ORF">Tci_025865</name>
</gene>
<proteinExistence type="predicted"/>
<dbReference type="Pfam" id="PF13966">
    <property type="entry name" value="zf-RVT"/>
    <property type="match status" value="1"/>
</dbReference>
<dbReference type="InterPro" id="IPR000477">
    <property type="entry name" value="RT_dom"/>
</dbReference>
<protein>
    <submittedName>
        <fullName evidence="3">RNA-directed DNA polymerase, eukaryota</fullName>
    </submittedName>
</protein>
<dbReference type="GO" id="GO:0003964">
    <property type="term" value="F:RNA-directed DNA polymerase activity"/>
    <property type="evidence" value="ECO:0007669"/>
    <property type="project" value="UniProtKB-KW"/>
</dbReference>
<sequence length="722" mass="81796">MLSAKNVKAKYKDELEVLEAIIDKGDGNVEVVNKRMEVELESDVSNEDIKRAVWDCGIDKSPGPDGFTFGFYRRFCNLIENDVYDAVKYFFTYGVIPKDFLDDILKNFGFGEKWCKWIQSCFRSSRGSIIINGSPTKEFQLFKCLKQGDPLSPFLFILIMKSLHLSFQRVVDAGIFKGIKLSSSLSISHMFYADDAVFVGQWCDGNITTLMHVFECFYRASSLRINTSKSKIMCVLVDCDKVKCAALKLGCLILKTPFSYLGSKVGGSMSRVHTWNEVVDRVKNRLSKWKMKTLSIGRMVIKQFFGRIFGLKTSLDSSFRRVPRGGVEQEQFDELSALVHDVTLTPMPDRWIWALESSRDFSVASVRKVIDDKSLPEVDSKTRWIKYVPIKVNVHAWKVKTDSLPTRFNVSRRGIHIDSIMCAICDKGAVTSSHLFFSCCMARQTVRMITRWWDVPYGEVDSYEDWINDEEEEAKVAEASKDMKLSIMKEKFLAMVESEKARVKDCTKLVVTYGMVDYGKKKLVEDNGKGKEAEHHHLKVNKDDKGKGKLVKDNRKEKVHDIQNRVESVKVDLARAIKAKQQTKQAREAELKAKEEKKEKEEELKAKKAKEAKEAMLAELKAKRLRRQRMLRRQCLQKAPTASTSARFRAPTASTSTRSRAPTASTSTTSRAPIASISNTKAASTASRGYMKIAMTGCVIALFAPNAPNDPPPSATRKRKST</sequence>
<dbReference type="InterPro" id="IPR043502">
    <property type="entry name" value="DNA/RNA_pol_sf"/>
</dbReference>
<dbReference type="PANTHER" id="PTHR33116">
    <property type="entry name" value="REVERSE TRANSCRIPTASE ZINC-BINDING DOMAIN-CONTAINING PROTEIN-RELATED-RELATED"/>
    <property type="match status" value="1"/>
</dbReference>
<feature type="domain" description="Reverse transcriptase" evidence="2">
    <location>
        <begin position="1"/>
        <end position="265"/>
    </location>
</feature>
<keyword evidence="3" id="KW-0808">Transferase</keyword>
<evidence type="ECO:0000313" key="3">
    <source>
        <dbReference type="EMBL" id="GEU53887.1"/>
    </source>
</evidence>
<evidence type="ECO:0000256" key="1">
    <source>
        <dbReference type="SAM" id="MobiDB-lite"/>
    </source>
</evidence>